<reference evidence="1 2" key="1">
    <citation type="journal article" date="2021" name="Commun. Biol.">
        <title>The genome of Shorea leprosula (Dipterocarpaceae) highlights the ecological relevance of drought in aseasonal tropical rainforests.</title>
        <authorList>
            <person name="Ng K.K.S."/>
            <person name="Kobayashi M.J."/>
            <person name="Fawcett J.A."/>
            <person name="Hatakeyama M."/>
            <person name="Paape T."/>
            <person name="Ng C.H."/>
            <person name="Ang C.C."/>
            <person name="Tnah L.H."/>
            <person name="Lee C.T."/>
            <person name="Nishiyama T."/>
            <person name="Sese J."/>
            <person name="O'Brien M.J."/>
            <person name="Copetti D."/>
            <person name="Mohd Noor M.I."/>
            <person name="Ong R.C."/>
            <person name="Putra M."/>
            <person name="Sireger I.Z."/>
            <person name="Indrioko S."/>
            <person name="Kosugi Y."/>
            <person name="Izuno A."/>
            <person name="Isagi Y."/>
            <person name="Lee S.L."/>
            <person name="Shimizu K.K."/>
        </authorList>
    </citation>
    <scope>NUCLEOTIDE SEQUENCE [LARGE SCALE GENOMIC DNA]</scope>
    <source>
        <strain evidence="1">214</strain>
    </source>
</reference>
<evidence type="ECO:0000313" key="1">
    <source>
        <dbReference type="EMBL" id="GKV13611.1"/>
    </source>
</evidence>
<accession>A0AAV5JLH9</accession>
<comment type="caution">
    <text evidence="1">The sequence shown here is derived from an EMBL/GenBank/DDBJ whole genome shotgun (WGS) entry which is preliminary data.</text>
</comment>
<protein>
    <submittedName>
        <fullName evidence="1">Uncharacterized protein</fullName>
    </submittedName>
</protein>
<keyword evidence="2" id="KW-1185">Reference proteome</keyword>
<sequence length="35" mass="3967">MVLYKPSHLLQIVQGDKLLESLFQSLVPPAKSEKE</sequence>
<organism evidence="1 2">
    <name type="scientific">Rubroshorea leprosula</name>
    <dbReference type="NCBI Taxonomy" id="152421"/>
    <lineage>
        <taxon>Eukaryota</taxon>
        <taxon>Viridiplantae</taxon>
        <taxon>Streptophyta</taxon>
        <taxon>Embryophyta</taxon>
        <taxon>Tracheophyta</taxon>
        <taxon>Spermatophyta</taxon>
        <taxon>Magnoliopsida</taxon>
        <taxon>eudicotyledons</taxon>
        <taxon>Gunneridae</taxon>
        <taxon>Pentapetalae</taxon>
        <taxon>rosids</taxon>
        <taxon>malvids</taxon>
        <taxon>Malvales</taxon>
        <taxon>Dipterocarpaceae</taxon>
        <taxon>Rubroshorea</taxon>
    </lineage>
</organism>
<dbReference type="Proteomes" id="UP001054252">
    <property type="component" value="Unassembled WGS sequence"/>
</dbReference>
<dbReference type="EMBL" id="BPVZ01000039">
    <property type="protein sequence ID" value="GKV13611.1"/>
    <property type="molecule type" value="Genomic_DNA"/>
</dbReference>
<name>A0AAV5JLH9_9ROSI</name>
<evidence type="ECO:0000313" key="2">
    <source>
        <dbReference type="Proteomes" id="UP001054252"/>
    </source>
</evidence>
<dbReference type="AlphaFoldDB" id="A0AAV5JLH9"/>
<gene>
    <name evidence="1" type="ORF">SLEP1_g24602</name>
</gene>
<proteinExistence type="predicted"/>